<organism evidence="1 2">
    <name type="scientific">Rotaria magnacalcarata</name>
    <dbReference type="NCBI Taxonomy" id="392030"/>
    <lineage>
        <taxon>Eukaryota</taxon>
        <taxon>Metazoa</taxon>
        <taxon>Spiralia</taxon>
        <taxon>Gnathifera</taxon>
        <taxon>Rotifera</taxon>
        <taxon>Eurotatoria</taxon>
        <taxon>Bdelloidea</taxon>
        <taxon>Philodinida</taxon>
        <taxon>Philodinidae</taxon>
        <taxon>Rotaria</taxon>
    </lineage>
</organism>
<sequence>MLLLETRKLYEPNNLLAFCATRSERSAEVHI</sequence>
<feature type="non-terminal residue" evidence="1">
    <location>
        <position position="31"/>
    </location>
</feature>
<protein>
    <submittedName>
        <fullName evidence="1">Uncharacterized protein</fullName>
    </submittedName>
</protein>
<name>A0A8S2V4B8_9BILA</name>
<dbReference type="Proteomes" id="UP000676336">
    <property type="component" value="Unassembled WGS sequence"/>
</dbReference>
<evidence type="ECO:0000313" key="1">
    <source>
        <dbReference type="EMBL" id="CAF4370840.1"/>
    </source>
</evidence>
<dbReference type="EMBL" id="CAJOBI010050781">
    <property type="protein sequence ID" value="CAF4370840.1"/>
    <property type="molecule type" value="Genomic_DNA"/>
</dbReference>
<proteinExistence type="predicted"/>
<feature type="non-terminal residue" evidence="1">
    <location>
        <position position="1"/>
    </location>
</feature>
<gene>
    <name evidence="1" type="ORF">SMN809_LOCUS29132</name>
</gene>
<dbReference type="AlphaFoldDB" id="A0A8S2V4B8"/>
<evidence type="ECO:0000313" key="2">
    <source>
        <dbReference type="Proteomes" id="UP000676336"/>
    </source>
</evidence>
<comment type="caution">
    <text evidence="1">The sequence shown here is derived from an EMBL/GenBank/DDBJ whole genome shotgun (WGS) entry which is preliminary data.</text>
</comment>
<reference evidence="1" key="1">
    <citation type="submission" date="2021-02" db="EMBL/GenBank/DDBJ databases">
        <authorList>
            <person name="Nowell W R."/>
        </authorList>
    </citation>
    <scope>NUCLEOTIDE SEQUENCE</scope>
</reference>
<accession>A0A8S2V4B8</accession>